<dbReference type="AlphaFoldDB" id="A0A1H4IV94"/>
<dbReference type="RefSeq" id="WP_090326588.1">
    <property type="nucleotide sequence ID" value="NZ_FNSL01000001.1"/>
</dbReference>
<name>A0A1H4IV94_9HYPH</name>
<dbReference type="Proteomes" id="UP000199064">
    <property type="component" value="Unassembled WGS sequence"/>
</dbReference>
<organism evidence="2 3">
    <name type="scientific">Nitratireductor aquibiodomus</name>
    <dbReference type="NCBI Taxonomy" id="204799"/>
    <lineage>
        <taxon>Bacteria</taxon>
        <taxon>Pseudomonadati</taxon>
        <taxon>Pseudomonadota</taxon>
        <taxon>Alphaproteobacteria</taxon>
        <taxon>Hyphomicrobiales</taxon>
        <taxon>Phyllobacteriaceae</taxon>
        <taxon>Nitratireductor</taxon>
    </lineage>
</organism>
<evidence type="ECO:0000259" key="1">
    <source>
        <dbReference type="Pfam" id="PF12697"/>
    </source>
</evidence>
<sequence length="317" mass="33880">MTRFGLRILKSLFGTLEHVAPSLGGRMAFGVFCRTPSPTRLTEKERRVLAQSKDFMRRARKHPLTTTHGAVVAYEFTNWGARRDGPAVLVLHGWRSRTEHMRVVVEALLQRGFRVVSMDLPGHGVSGGRILNIPKAVGAVSAVAQWLGPFDAMVGHSFGGAVALNAIAGSVAGVPPVSVRRLVTIASPNALPDLFSQFGAFVGLGPKTQEAFEGRVEAIAGTPLKAFVAAEQLREVRLPALIVHAPEDKEVPASNARAMGDAGTHVSLVWAPGLGHRRILADPGIAARVAAFVATRRERRLEPAAAMPLEDCLPVGD</sequence>
<keyword evidence="3" id="KW-1185">Reference proteome</keyword>
<dbReference type="PRINTS" id="PR00111">
    <property type="entry name" value="ABHYDROLASE"/>
</dbReference>
<dbReference type="PANTHER" id="PTHR43798">
    <property type="entry name" value="MONOACYLGLYCEROL LIPASE"/>
    <property type="match status" value="1"/>
</dbReference>
<evidence type="ECO:0000313" key="3">
    <source>
        <dbReference type="Proteomes" id="UP000199064"/>
    </source>
</evidence>
<dbReference type="Pfam" id="PF12697">
    <property type="entry name" value="Abhydrolase_6"/>
    <property type="match status" value="1"/>
</dbReference>
<dbReference type="GO" id="GO:0016020">
    <property type="term" value="C:membrane"/>
    <property type="evidence" value="ECO:0007669"/>
    <property type="project" value="TreeGrafter"/>
</dbReference>
<dbReference type="Gene3D" id="3.40.50.1820">
    <property type="entry name" value="alpha/beta hydrolase"/>
    <property type="match status" value="1"/>
</dbReference>
<dbReference type="InterPro" id="IPR050266">
    <property type="entry name" value="AB_hydrolase_sf"/>
</dbReference>
<gene>
    <name evidence="2" type="ORF">SAMN05216452_0605</name>
</gene>
<dbReference type="InterPro" id="IPR000073">
    <property type="entry name" value="AB_hydrolase_1"/>
</dbReference>
<accession>A0A1H4IV94</accession>
<evidence type="ECO:0000313" key="2">
    <source>
        <dbReference type="EMBL" id="SEB37775.1"/>
    </source>
</evidence>
<dbReference type="SUPFAM" id="SSF53474">
    <property type="entry name" value="alpha/beta-Hydrolases"/>
    <property type="match status" value="1"/>
</dbReference>
<dbReference type="PANTHER" id="PTHR43798:SF33">
    <property type="entry name" value="HYDROLASE, PUTATIVE (AFU_ORTHOLOGUE AFUA_2G14860)-RELATED"/>
    <property type="match status" value="1"/>
</dbReference>
<dbReference type="EMBL" id="FNSL01000001">
    <property type="protein sequence ID" value="SEB37775.1"/>
    <property type="molecule type" value="Genomic_DNA"/>
</dbReference>
<feature type="domain" description="AB hydrolase-1" evidence="1">
    <location>
        <begin position="88"/>
        <end position="283"/>
    </location>
</feature>
<protein>
    <submittedName>
        <fullName evidence="2">Esterase/lipase</fullName>
    </submittedName>
</protein>
<proteinExistence type="predicted"/>
<reference evidence="3" key="1">
    <citation type="submission" date="2016-10" db="EMBL/GenBank/DDBJ databases">
        <authorList>
            <person name="Varghese N."/>
            <person name="Submissions S."/>
        </authorList>
    </citation>
    <scope>NUCLEOTIDE SEQUENCE [LARGE SCALE GENOMIC DNA]</scope>
    <source>
        <strain evidence="3">ES.061</strain>
    </source>
</reference>
<dbReference type="InterPro" id="IPR029058">
    <property type="entry name" value="AB_hydrolase_fold"/>
</dbReference>